<comment type="caution">
    <text evidence="3">The sequence shown here is derived from an EMBL/GenBank/DDBJ whole genome shotgun (WGS) entry which is preliminary data.</text>
</comment>
<keyword evidence="1" id="KW-0472">Membrane</keyword>
<organism evidence="3 4">
    <name type="scientific">Herbiconiux daphne</name>
    <dbReference type="NCBI Taxonomy" id="2970914"/>
    <lineage>
        <taxon>Bacteria</taxon>
        <taxon>Bacillati</taxon>
        <taxon>Actinomycetota</taxon>
        <taxon>Actinomycetes</taxon>
        <taxon>Micrococcales</taxon>
        <taxon>Microbacteriaceae</taxon>
        <taxon>Herbiconiux</taxon>
    </lineage>
</organism>
<feature type="transmembrane region" description="Helical" evidence="1">
    <location>
        <begin position="32"/>
        <end position="53"/>
    </location>
</feature>
<dbReference type="PANTHER" id="PTHR33392">
    <property type="entry name" value="POLYISOPRENYL-TEICHOIC ACID--PEPTIDOGLYCAN TEICHOIC ACID TRANSFERASE TAGU"/>
    <property type="match status" value="1"/>
</dbReference>
<dbReference type="Proteomes" id="UP001165586">
    <property type="component" value="Unassembled WGS sequence"/>
</dbReference>
<keyword evidence="1" id="KW-1133">Transmembrane helix</keyword>
<dbReference type="Gene3D" id="3.30.70.2390">
    <property type="match status" value="1"/>
</dbReference>
<reference evidence="3" key="1">
    <citation type="submission" date="2022-08" db="EMBL/GenBank/DDBJ databases">
        <authorList>
            <person name="Deng Y."/>
            <person name="Han X.-F."/>
            <person name="Zhang Y.-Q."/>
        </authorList>
    </citation>
    <scope>NUCLEOTIDE SEQUENCE</scope>
    <source>
        <strain evidence="3">CPCC 203386</strain>
    </source>
</reference>
<proteinExistence type="predicted"/>
<name>A0ABT2GXN8_9MICO</name>
<gene>
    <name evidence="3" type="ORF">N1032_03075</name>
</gene>
<evidence type="ECO:0000256" key="1">
    <source>
        <dbReference type="SAM" id="Phobius"/>
    </source>
</evidence>
<keyword evidence="4" id="KW-1185">Reference proteome</keyword>
<dbReference type="Pfam" id="PF13399">
    <property type="entry name" value="LytR_C"/>
    <property type="match status" value="1"/>
</dbReference>
<dbReference type="PANTHER" id="PTHR33392:SF6">
    <property type="entry name" value="POLYISOPRENYL-TEICHOIC ACID--PEPTIDOGLYCAN TEICHOIC ACID TRANSFERASE TAGU"/>
    <property type="match status" value="1"/>
</dbReference>
<accession>A0ABT2GXN8</accession>
<feature type="domain" description="LytR/CpsA/Psr regulator C-terminal" evidence="2">
    <location>
        <begin position="94"/>
        <end position="180"/>
    </location>
</feature>
<keyword evidence="1" id="KW-0812">Transmembrane</keyword>
<evidence type="ECO:0000313" key="4">
    <source>
        <dbReference type="Proteomes" id="UP001165586"/>
    </source>
</evidence>
<dbReference type="InterPro" id="IPR027381">
    <property type="entry name" value="LytR/CpsA/Psr_C"/>
</dbReference>
<dbReference type="RefSeq" id="WP_259537364.1">
    <property type="nucleotide sequence ID" value="NZ_JANLCJ010000001.1"/>
</dbReference>
<evidence type="ECO:0000313" key="3">
    <source>
        <dbReference type="EMBL" id="MCS5732724.1"/>
    </source>
</evidence>
<protein>
    <submittedName>
        <fullName evidence="3">LytR C-terminal domain-containing protein</fullName>
    </submittedName>
</protein>
<dbReference type="InterPro" id="IPR050922">
    <property type="entry name" value="LytR/CpsA/Psr_CW_biosynth"/>
</dbReference>
<evidence type="ECO:0000259" key="2">
    <source>
        <dbReference type="Pfam" id="PF13399"/>
    </source>
</evidence>
<sequence>MARFPEDTFDHLPAHRDRVGAHRGPRPRGRGWIVLAWAALATALLVGAGVTYLTVINDNNQFDDAFGGGGTSSAAPSETPTPTPVVTPVTDGTLSVTVLNGTENVGLAGRVGQAAIDAGWNVGTMANASSTDFATTTVYYEDPANEGAALGLAQALGTAATELSTSFPGAALTVVLGTDYAGPGLEEPLG</sequence>
<dbReference type="EMBL" id="JANLCJ010000001">
    <property type="protein sequence ID" value="MCS5732724.1"/>
    <property type="molecule type" value="Genomic_DNA"/>
</dbReference>